<evidence type="ECO:0000256" key="1">
    <source>
        <dbReference type="ARBA" id="ARBA00008468"/>
    </source>
</evidence>
<proteinExistence type="inferred from homology"/>
<evidence type="ECO:0000313" key="2">
    <source>
        <dbReference type="EMBL" id="ANB16017.1"/>
    </source>
</evidence>
<organism evidence="2 3">
    <name type="scientific">Sugiyamaella lignohabitans</name>
    <dbReference type="NCBI Taxonomy" id="796027"/>
    <lineage>
        <taxon>Eukaryota</taxon>
        <taxon>Fungi</taxon>
        <taxon>Dikarya</taxon>
        <taxon>Ascomycota</taxon>
        <taxon>Saccharomycotina</taxon>
        <taxon>Dipodascomycetes</taxon>
        <taxon>Dipodascales</taxon>
        <taxon>Trichomonascaceae</taxon>
        <taxon>Sugiyamaella</taxon>
    </lineage>
</organism>
<dbReference type="GeneID" id="30035714"/>
<protein>
    <recommendedName>
        <fullName evidence="4">Biogenesis of lysosome-related organelles complex 1 subunit 2</fullName>
    </recommendedName>
</protein>
<dbReference type="OrthoDB" id="244061at2759"/>
<dbReference type="InterPro" id="IPR019269">
    <property type="entry name" value="BLOC1_su2"/>
</dbReference>
<dbReference type="Pfam" id="PF10046">
    <property type="entry name" value="BLOC1_2"/>
    <property type="match status" value="1"/>
</dbReference>
<reference evidence="2 3" key="1">
    <citation type="submission" date="2016-02" db="EMBL/GenBank/DDBJ databases">
        <title>Complete genome sequence and transcriptome regulation of the pentose utilising yeast Sugiyamaella lignohabitans.</title>
        <authorList>
            <person name="Bellasio M."/>
            <person name="Peymann A."/>
            <person name="Valli M."/>
            <person name="Sipitzky M."/>
            <person name="Graf A."/>
            <person name="Sauer M."/>
            <person name="Marx H."/>
            <person name="Mattanovich D."/>
        </authorList>
    </citation>
    <scope>NUCLEOTIDE SEQUENCE [LARGE SCALE GENOMIC DNA]</scope>
    <source>
        <strain evidence="2 3">CBS 10342</strain>
    </source>
</reference>
<dbReference type="KEGG" id="slb:AWJ20_3668"/>
<dbReference type="EMBL" id="CP014503">
    <property type="protein sequence ID" value="ANB16017.1"/>
    <property type="molecule type" value="Genomic_DNA"/>
</dbReference>
<accession>A0A170QZL6</accession>
<dbReference type="AlphaFoldDB" id="A0A170QZL6"/>
<name>A0A170QZL6_9ASCO</name>
<evidence type="ECO:0008006" key="4">
    <source>
        <dbReference type="Google" id="ProtNLM"/>
    </source>
</evidence>
<comment type="similarity">
    <text evidence="1">Belongs to the BLOC1S2 family.</text>
</comment>
<gene>
    <name evidence="2" type="ORF">AWJ20_3668</name>
</gene>
<sequence length="124" mass="14160">MYKRTSSPEKSRLVAMSALDDVFDSLRHVIEADTNCVIANLELMERVNINSSNKYRGLVEDAKVLDANRETISSIDAEIQGYVESVNQTVKQVDELEAIVKELDEWSRELSVKCRRYGRKPIKP</sequence>
<evidence type="ECO:0000313" key="3">
    <source>
        <dbReference type="Proteomes" id="UP000189580"/>
    </source>
</evidence>
<dbReference type="RefSeq" id="XP_018738494.1">
    <property type="nucleotide sequence ID" value="XM_018880700.1"/>
</dbReference>
<keyword evidence="3" id="KW-1185">Reference proteome</keyword>
<dbReference type="Proteomes" id="UP000189580">
    <property type="component" value="Chromosome b"/>
</dbReference>